<dbReference type="GO" id="GO:0003690">
    <property type="term" value="F:double-stranded DNA binding"/>
    <property type="evidence" value="ECO:0007669"/>
    <property type="project" value="TreeGrafter"/>
</dbReference>
<sequence length="353" mass="39011">MASRLLSGMQLDAPLFHVLHARGVLTAKDVLCKPELELMELLDLPLSLIREAIAQISLFTCPPYRSALTVMEERESELGFGHLRTHLQDIDSALLGGIPFGALTEVVGPAGFGKTQLCLMLCVITALPKEHDGLDGNVIYFDTERKFHSGRMAEMAVSRFPHFFTDGDNLKKLATSVLVYHPHSLDEFVNSLQGVEEVIIENKVKMLIVDSIAALMPSENAQEDLSRKQNVLGHQAGTLKYLAEAFRIPIVVTNQVRMTSNQRSLEDPELQLTAALGTSWAHSVNIRLILESLSGQRFIKVAKSPMSAITLHPYKVTSMGLELIGGEDYGQGGDVMRIRFDDLDANEDEDMEV</sequence>
<evidence type="ECO:0000256" key="8">
    <source>
        <dbReference type="ARBA" id="ARBA00023172"/>
    </source>
</evidence>
<evidence type="ECO:0000256" key="9">
    <source>
        <dbReference type="ARBA" id="ARBA00023204"/>
    </source>
</evidence>
<protein>
    <recommendedName>
        <fullName evidence="11">RecA family profile 1 domain-containing protein</fullName>
    </recommendedName>
</protein>
<dbReference type="SMART" id="SM00382">
    <property type="entry name" value="AAA"/>
    <property type="match status" value="1"/>
</dbReference>
<accession>A0A9D4UW52</accession>
<proteinExistence type="inferred from homology"/>
<evidence type="ECO:0000259" key="11">
    <source>
        <dbReference type="PROSITE" id="PS50162"/>
    </source>
</evidence>
<dbReference type="GO" id="GO:0005657">
    <property type="term" value="C:replication fork"/>
    <property type="evidence" value="ECO:0007669"/>
    <property type="project" value="TreeGrafter"/>
</dbReference>
<evidence type="ECO:0000256" key="6">
    <source>
        <dbReference type="ARBA" id="ARBA00022840"/>
    </source>
</evidence>
<keyword evidence="9" id="KW-0234">DNA repair</keyword>
<keyword evidence="7" id="KW-0238">DNA-binding</keyword>
<evidence type="ECO:0000313" key="12">
    <source>
        <dbReference type="EMBL" id="KAI5075109.1"/>
    </source>
</evidence>
<gene>
    <name evidence="12" type="ORF">GOP47_0009185</name>
</gene>
<keyword evidence="13" id="KW-1185">Reference proteome</keyword>
<keyword evidence="8" id="KW-0233">DNA recombination</keyword>
<dbReference type="Gene3D" id="3.40.50.300">
    <property type="entry name" value="P-loop containing nucleotide triphosphate hydrolases"/>
    <property type="match status" value="1"/>
</dbReference>
<dbReference type="EMBL" id="JABFUD020000009">
    <property type="protein sequence ID" value="KAI5075109.1"/>
    <property type="molecule type" value="Genomic_DNA"/>
</dbReference>
<keyword evidence="3" id="KW-0934">Plastid</keyword>
<dbReference type="GO" id="GO:0000400">
    <property type="term" value="F:four-way junction DNA binding"/>
    <property type="evidence" value="ECO:0007669"/>
    <property type="project" value="TreeGrafter"/>
</dbReference>
<dbReference type="InterPro" id="IPR027417">
    <property type="entry name" value="P-loop_NTPase"/>
</dbReference>
<dbReference type="AlphaFoldDB" id="A0A9D4UW52"/>
<dbReference type="PROSITE" id="PS50162">
    <property type="entry name" value="RECA_2"/>
    <property type="match status" value="1"/>
</dbReference>
<dbReference type="InterPro" id="IPR020588">
    <property type="entry name" value="RecA_ATP-bd"/>
</dbReference>
<dbReference type="InterPro" id="IPR030548">
    <property type="entry name" value="RAD51B"/>
</dbReference>
<dbReference type="InterPro" id="IPR016467">
    <property type="entry name" value="DNA_recomb/repair_RecA-like"/>
</dbReference>
<comment type="caution">
    <text evidence="12">The sequence shown here is derived from an EMBL/GenBank/DDBJ whole genome shotgun (WGS) entry which is preliminary data.</text>
</comment>
<evidence type="ECO:0000256" key="1">
    <source>
        <dbReference type="ARBA" id="ARBA00004123"/>
    </source>
</evidence>
<evidence type="ECO:0000256" key="10">
    <source>
        <dbReference type="ARBA" id="ARBA00023242"/>
    </source>
</evidence>
<dbReference type="InterPro" id="IPR013632">
    <property type="entry name" value="Rad51_C"/>
</dbReference>
<dbReference type="GO" id="GO:0140664">
    <property type="term" value="F:ATP-dependent DNA damage sensor activity"/>
    <property type="evidence" value="ECO:0007669"/>
    <property type="project" value="InterPro"/>
</dbReference>
<dbReference type="GO" id="GO:0003697">
    <property type="term" value="F:single-stranded DNA binding"/>
    <property type="evidence" value="ECO:0007669"/>
    <property type="project" value="TreeGrafter"/>
</dbReference>
<keyword evidence="3" id="KW-0150">Chloroplast</keyword>
<keyword evidence="10" id="KW-0539">Nucleus</keyword>
<comment type="similarity">
    <text evidence="2">Belongs to the RecA family. RAD51 subfamily.</text>
</comment>
<dbReference type="GO" id="GO:0000724">
    <property type="term" value="P:double-strand break repair via homologous recombination"/>
    <property type="evidence" value="ECO:0007669"/>
    <property type="project" value="InterPro"/>
</dbReference>
<dbReference type="OrthoDB" id="5957327at2759"/>
<evidence type="ECO:0000256" key="4">
    <source>
        <dbReference type="ARBA" id="ARBA00022741"/>
    </source>
</evidence>
<evidence type="ECO:0000256" key="5">
    <source>
        <dbReference type="ARBA" id="ARBA00022763"/>
    </source>
</evidence>
<reference evidence="12" key="1">
    <citation type="submission" date="2021-01" db="EMBL/GenBank/DDBJ databases">
        <title>Adiantum capillus-veneris genome.</title>
        <authorList>
            <person name="Fang Y."/>
            <person name="Liao Q."/>
        </authorList>
    </citation>
    <scope>NUCLEOTIDE SEQUENCE</scope>
    <source>
        <strain evidence="12">H3</strain>
        <tissue evidence="12">Leaf</tissue>
    </source>
</reference>
<keyword evidence="4" id="KW-0547">Nucleotide-binding</keyword>
<dbReference type="Proteomes" id="UP000886520">
    <property type="component" value="Chromosome 9"/>
</dbReference>
<dbReference type="PIRSF" id="PIRSF005856">
    <property type="entry name" value="Rad51"/>
    <property type="match status" value="1"/>
</dbReference>
<evidence type="ECO:0000256" key="3">
    <source>
        <dbReference type="ARBA" id="ARBA00022528"/>
    </source>
</evidence>
<dbReference type="PANTHER" id="PTHR46456:SF1">
    <property type="entry name" value="DNA REPAIR PROTEIN RAD51 HOMOLOG 2"/>
    <property type="match status" value="1"/>
</dbReference>
<evidence type="ECO:0000256" key="2">
    <source>
        <dbReference type="ARBA" id="ARBA00007095"/>
    </source>
</evidence>
<organism evidence="12 13">
    <name type="scientific">Adiantum capillus-veneris</name>
    <name type="common">Maidenhair fern</name>
    <dbReference type="NCBI Taxonomy" id="13818"/>
    <lineage>
        <taxon>Eukaryota</taxon>
        <taxon>Viridiplantae</taxon>
        <taxon>Streptophyta</taxon>
        <taxon>Embryophyta</taxon>
        <taxon>Tracheophyta</taxon>
        <taxon>Polypodiopsida</taxon>
        <taxon>Polypodiidae</taxon>
        <taxon>Polypodiales</taxon>
        <taxon>Pteridineae</taxon>
        <taxon>Pteridaceae</taxon>
        <taxon>Vittarioideae</taxon>
        <taxon>Adiantum</taxon>
    </lineage>
</organism>
<evidence type="ECO:0000256" key="7">
    <source>
        <dbReference type="ARBA" id="ARBA00023125"/>
    </source>
</evidence>
<keyword evidence="5" id="KW-0227">DNA damage</keyword>
<dbReference type="PANTHER" id="PTHR46456">
    <property type="entry name" value="DNA REPAIR PROTEIN RAD51 HOMOLOG 2"/>
    <property type="match status" value="1"/>
</dbReference>
<dbReference type="InterPro" id="IPR058766">
    <property type="entry name" value="HHH_XRCC3_RAD51B"/>
</dbReference>
<dbReference type="GO" id="GO:0033063">
    <property type="term" value="C:Rad51B-Rad51C-Rad51D-XRCC2 complex"/>
    <property type="evidence" value="ECO:0007669"/>
    <property type="project" value="InterPro"/>
</dbReference>
<evidence type="ECO:0000313" key="13">
    <source>
        <dbReference type="Proteomes" id="UP000886520"/>
    </source>
</evidence>
<keyword evidence="6" id="KW-0067">ATP-binding</keyword>
<comment type="subcellular location">
    <subcellularLocation>
        <location evidence="1">Nucleus</location>
    </subcellularLocation>
</comment>
<dbReference type="Pfam" id="PF08423">
    <property type="entry name" value="Rad51"/>
    <property type="match status" value="1"/>
</dbReference>
<feature type="domain" description="RecA family profile 1" evidence="11">
    <location>
        <begin position="79"/>
        <end position="256"/>
    </location>
</feature>
<dbReference type="Pfam" id="PF26169">
    <property type="entry name" value="HHH_XRCC3_RpoA"/>
    <property type="match status" value="1"/>
</dbReference>
<dbReference type="GO" id="GO:0005524">
    <property type="term" value="F:ATP binding"/>
    <property type="evidence" value="ECO:0007669"/>
    <property type="project" value="UniProtKB-KW"/>
</dbReference>
<dbReference type="InterPro" id="IPR003593">
    <property type="entry name" value="AAA+_ATPase"/>
</dbReference>
<dbReference type="SUPFAM" id="SSF52540">
    <property type="entry name" value="P-loop containing nucleoside triphosphate hydrolases"/>
    <property type="match status" value="1"/>
</dbReference>
<name>A0A9D4UW52_ADICA</name>